<feature type="domain" description="N-acetyltransferase" evidence="1">
    <location>
        <begin position="16"/>
        <end position="178"/>
    </location>
</feature>
<name>A0A8J6LZI4_9FIRM</name>
<keyword evidence="3" id="KW-1185">Reference proteome</keyword>
<dbReference type="GO" id="GO:0016747">
    <property type="term" value="F:acyltransferase activity, transferring groups other than amino-acyl groups"/>
    <property type="evidence" value="ECO:0007669"/>
    <property type="project" value="InterPro"/>
</dbReference>
<dbReference type="Pfam" id="PF13302">
    <property type="entry name" value="Acetyltransf_3"/>
    <property type="match status" value="1"/>
</dbReference>
<dbReference type="CDD" id="cd04301">
    <property type="entry name" value="NAT_SF"/>
    <property type="match status" value="1"/>
</dbReference>
<dbReference type="InterPro" id="IPR016181">
    <property type="entry name" value="Acyl_CoA_acyltransferase"/>
</dbReference>
<dbReference type="PANTHER" id="PTHR39173:SF1">
    <property type="entry name" value="ACETYLTRANSFERASE"/>
    <property type="match status" value="1"/>
</dbReference>
<comment type="caution">
    <text evidence="2">The sequence shown here is derived from an EMBL/GenBank/DDBJ whole genome shotgun (WGS) entry which is preliminary data.</text>
</comment>
<evidence type="ECO:0000313" key="3">
    <source>
        <dbReference type="Proteomes" id="UP000597668"/>
    </source>
</evidence>
<gene>
    <name evidence="2" type="ORF">H8K20_10815</name>
</gene>
<dbReference type="InterPro" id="IPR000182">
    <property type="entry name" value="GNAT_dom"/>
</dbReference>
<evidence type="ECO:0000259" key="1">
    <source>
        <dbReference type="PROSITE" id="PS51186"/>
    </source>
</evidence>
<reference evidence="2" key="1">
    <citation type="submission" date="2020-08" db="EMBL/GenBank/DDBJ databases">
        <authorList>
            <person name="Liu C."/>
            <person name="Sun Q."/>
        </authorList>
    </citation>
    <scope>NUCLEOTIDE SEQUENCE</scope>
    <source>
        <strain evidence="2">NSJ-65</strain>
    </source>
</reference>
<dbReference type="SUPFAM" id="SSF55729">
    <property type="entry name" value="Acyl-CoA N-acyltransferases (Nat)"/>
    <property type="match status" value="1"/>
</dbReference>
<protein>
    <submittedName>
        <fullName evidence="2">GNAT family N-acetyltransferase</fullName>
    </submittedName>
</protein>
<proteinExistence type="predicted"/>
<dbReference type="PROSITE" id="PS51186">
    <property type="entry name" value="GNAT"/>
    <property type="match status" value="1"/>
</dbReference>
<dbReference type="PANTHER" id="PTHR39173">
    <property type="entry name" value="ACETYLTRANSFERASE"/>
    <property type="match status" value="1"/>
</dbReference>
<dbReference type="EMBL" id="JACOGI010000002">
    <property type="protein sequence ID" value="MBC3516887.1"/>
    <property type="molecule type" value="Genomic_DNA"/>
</dbReference>
<organism evidence="2 3">
    <name type="scientific">Neobittarella massiliensis</name>
    <name type="common">ex Bilen et al. 2018</name>
    <dbReference type="NCBI Taxonomy" id="2041842"/>
    <lineage>
        <taxon>Bacteria</taxon>
        <taxon>Bacillati</taxon>
        <taxon>Bacillota</taxon>
        <taxon>Clostridia</taxon>
        <taxon>Eubacteriales</taxon>
        <taxon>Oscillospiraceae</taxon>
        <taxon>Neobittarella (ex Bilen et al. 2018)</taxon>
    </lineage>
</organism>
<dbReference type="Gene3D" id="3.40.630.30">
    <property type="match status" value="1"/>
</dbReference>
<sequence>MSCKLLLVKPSKQYAEQVMSYKEELAQNGDSFDGCAGLEDVQSFQEWIDFETRLKAKYKGEYVPSEIFLAIRQKDNRVVGMIDFRHPLSDFLFNFGGNIGYSVRPSERQKGYASEMLRLILPICHEFGENRVLLTCDKNNKASQKTILKNGGVLEKEIIDTVGLSESGVIQRYWISII</sequence>
<evidence type="ECO:0000313" key="2">
    <source>
        <dbReference type="EMBL" id="MBC3516887.1"/>
    </source>
</evidence>
<dbReference type="AlphaFoldDB" id="A0A8J6LZI4"/>
<dbReference type="Proteomes" id="UP000597668">
    <property type="component" value="Unassembled WGS sequence"/>
</dbReference>
<accession>A0A8J6LZI4</accession>